<dbReference type="InterPro" id="IPR016181">
    <property type="entry name" value="Acyl_CoA_acyltransferase"/>
</dbReference>
<keyword evidence="1 6" id="KW-0808">Transferase</keyword>
<feature type="region of interest" description="Disordered" evidence="4">
    <location>
        <begin position="1"/>
        <end position="33"/>
    </location>
</feature>
<comment type="caution">
    <text evidence="6">The sequence shown here is derived from an EMBL/GenBank/DDBJ whole genome shotgun (WGS) entry which is preliminary data.</text>
</comment>
<keyword evidence="2" id="KW-0012">Acyltransferase</keyword>
<dbReference type="SUPFAM" id="SSF55729">
    <property type="entry name" value="Acyl-CoA N-acyltransferases (Nat)"/>
    <property type="match status" value="1"/>
</dbReference>
<organism evidence="6 7">
    <name type="scientific">Microbacterium azadirachtae</name>
    <dbReference type="NCBI Taxonomy" id="582680"/>
    <lineage>
        <taxon>Bacteria</taxon>
        <taxon>Bacillati</taxon>
        <taxon>Actinomycetota</taxon>
        <taxon>Actinomycetes</taxon>
        <taxon>Micrococcales</taxon>
        <taxon>Microbacteriaceae</taxon>
        <taxon>Microbacterium</taxon>
    </lineage>
</organism>
<dbReference type="Gene3D" id="3.40.630.30">
    <property type="match status" value="1"/>
</dbReference>
<dbReference type="CDD" id="cd04301">
    <property type="entry name" value="NAT_SF"/>
    <property type="match status" value="1"/>
</dbReference>
<accession>A0A0F0L0I2</accession>
<sequence length="197" mass="22163">MHQNFLPDSQDHVSPRQGRAHTDHRVRDDVRTPGYRGGMVTLRPWRDEDRPLLDAFNTPAMTAHLVAAESTDELDRRHQRYLKDDLPGRMLVIVDGSDAVGSIGYWEVHEETGDIVWETGWSVLPAHQGHGFAALAVRELLAVVRADGRHDEIHAYPSVDNAPSNALCARAGFTLRETRRFPFRGGELVVNDWALTL</sequence>
<dbReference type="PROSITE" id="PS51186">
    <property type="entry name" value="GNAT"/>
    <property type="match status" value="1"/>
</dbReference>
<protein>
    <submittedName>
        <fullName evidence="6">Acetyltransferase (GNAT) family protein</fullName>
    </submittedName>
</protein>
<feature type="domain" description="N-acetyltransferase" evidence="5">
    <location>
        <begin position="40"/>
        <end position="197"/>
    </location>
</feature>
<name>A0A0F0L0I2_9MICO</name>
<evidence type="ECO:0000256" key="4">
    <source>
        <dbReference type="SAM" id="MobiDB-lite"/>
    </source>
</evidence>
<dbReference type="PATRIC" id="fig|582680.7.peg.916"/>
<keyword evidence="7" id="KW-1185">Reference proteome</keyword>
<reference evidence="6 7" key="1">
    <citation type="submission" date="2015-02" db="EMBL/GenBank/DDBJ databases">
        <title>Draft genome sequences of ten Microbacterium spp. with emphasis on heavy metal contaminated environments.</title>
        <authorList>
            <person name="Corretto E."/>
        </authorList>
    </citation>
    <scope>NUCLEOTIDE SEQUENCE [LARGE SCALE GENOMIC DNA]</scope>
    <source>
        <strain evidence="6 7">DSM 23848</strain>
    </source>
</reference>
<dbReference type="Pfam" id="PF13302">
    <property type="entry name" value="Acetyltransf_3"/>
    <property type="match status" value="1"/>
</dbReference>
<evidence type="ECO:0000313" key="7">
    <source>
        <dbReference type="Proteomes" id="UP000033448"/>
    </source>
</evidence>
<dbReference type="InterPro" id="IPR051531">
    <property type="entry name" value="N-acetyltransferase"/>
</dbReference>
<dbReference type="AlphaFoldDB" id="A0A0F0L0I2"/>
<evidence type="ECO:0000259" key="5">
    <source>
        <dbReference type="PROSITE" id="PS51186"/>
    </source>
</evidence>
<gene>
    <name evidence="6" type="ORF">RL72_00886</name>
</gene>
<dbReference type="Proteomes" id="UP000033448">
    <property type="component" value="Unassembled WGS sequence"/>
</dbReference>
<comment type="similarity">
    <text evidence="3">Belongs to the acetyltransferase family. RimJ subfamily.</text>
</comment>
<proteinExistence type="inferred from homology"/>
<dbReference type="EMBL" id="JYIT01000062">
    <property type="protein sequence ID" value="KJL26667.1"/>
    <property type="molecule type" value="Genomic_DNA"/>
</dbReference>
<dbReference type="GO" id="GO:0005737">
    <property type="term" value="C:cytoplasm"/>
    <property type="evidence" value="ECO:0007669"/>
    <property type="project" value="TreeGrafter"/>
</dbReference>
<evidence type="ECO:0000256" key="1">
    <source>
        <dbReference type="ARBA" id="ARBA00022679"/>
    </source>
</evidence>
<evidence type="ECO:0000256" key="3">
    <source>
        <dbReference type="ARBA" id="ARBA00038502"/>
    </source>
</evidence>
<dbReference type="PANTHER" id="PTHR43792">
    <property type="entry name" value="GNAT FAMILY, PUTATIVE (AFU_ORTHOLOGUE AFUA_3G00765)-RELATED-RELATED"/>
    <property type="match status" value="1"/>
</dbReference>
<evidence type="ECO:0000313" key="6">
    <source>
        <dbReference type="EMBL" id="KJL26667.1"/>
    </source>
</evidence>
<feature type="compositionally biased region" description="Basic and acidic residues" evidence="4">
    <location>
        <begin position="9"/>
        <end position="31"/>
    </location>
</feature>
<dbReference type="GO" id="GO:0008999">
    <property type="term" value="F:protein-N-terminal-alanine acetyltransferase activity"/>
    <property type="evidence" value="ECO:0007669"/>
    <property type="project" value="TreeGrafter"/>
</dbReference>
<dbReference type="InterPro" id="IPR000182">
    <property type="entry name" value="GNAT_dom"/>
</dbReference>
<evidence type="ECO:0000256" key="2">
    <source>
        <dbReference type="ARBA" id="ARBA00023315"/>
    </source>
</evidence>
<dbReference type="PANTHER" id="PTHR43792:SF8">
    <property type="entry name" value="[RIBOSOMAL PROTEIN US5]-ALANINE N-ACETYLTRANSFERASE"/>
    <property type="match status" value="1"/>
</dbReference>